<evidence type="ECO:0000259" key="5">
    <source>
        <dbReference type="PROSITE" id="PS50931"/>
    </source>
</evidence>
<keyword evidence="3" id="KW-0238">DNA-binding</keyword>
<sequence length="302" mass="31982">MLDVHRLRVFRSVVASGSVAAAATNLGYTPSAVSQHVAALQRETGLRLLDRHGRGVRPTAAGLALAAQADGVLARLGEAETFVADLRAGRTGSLSIAYFASVGAAWLPTVVRALTAEFPGVRLDLELREDVATDAARRPDLQLVVAEWGDTPDVPRFTAHHLLDDPYVAVVPRDHPLAGRDEIELAELDGDRWIDNDFARGWCRRNLLEACRAAGFSPTFAVEAHDYPTALAFVGAGIGITVLPTLGAAQLPPGTVAVPAVRPTPTRSIHAVVRDAGADTPPVRTALAALRDVARSRVRSAA</sequence>
<dbReference type="PROSITE" id="PS50931">
    <property type="entry name" value="HTH_LYSR"/>
    <property type="match status" value="1"/>
</dbReference>
<dbReference type="InterPro" id="IPR036388">
    <property type="entry name" value="WH-like_DNA-bd_sf"/>
</dbReference>
<feature type="domain" description="HTH lysR-type" evidence="5">
    <location>
        <begin position="2"/>
        <end position="59"/>
    </location>
</feature>
<keyword evidence="4" id="KW-0804">Transcription</keyword>
<dbReference type="Proteomes" id="UP001651050">
    <property type="component" value="Unassembled WGS sequence"/>
</dbReference>
<dbReference type="Pfam" id="PF00126">
    <property type="entry name" value="HTH_1"/>
    <property type="match status" value="1"/>
</dbReference>
<dbReference type="EMBL" id="JALQCY010000004">
    <property type="protein sequence ID" value="MCK9794901.1"/>
    <property type="molecule type" value="Genomic_DNA"/>
</dbReference>
<comment type="caution">
    <text evidence="6">The sequence shown here is derived from an EMBL/GenBank/DDBJ whole genome shotgun (WGS) entry which is preliminary data.</text>
</comment>
<gene>
    <name evidence="6" type="ORF">M1843_14210</name>
</gene>
<dbReference type="SUPFAM" id="SSF53850">
    <property type="entry name" value="Periplasmic binding protein-like II"/>
    <property type="match status" value="1"/>
</dbReference>
<evidence type="ECO:0000256" key="3">
    <source>
        <dbReference type="ARBA" id="ARBA00023125"/>
    </source>
</evidence>
<evidence type="ECO:0000256" key="1">
    <source>
        <dbReference type="ARBA" id="ARBA00009437"/>
    </source>
</evidence>
<dbReference type="InterPro" id="IPR036390">
    <property type="entry name" value="WH_DNA-bd_sf"/>
</dbReference>
<keyword evidence="7" id="KW-1185">Reference proteome</keyword>
<name>A0ABT0J5Y7_9MICO</name>
<organism evidence="6 7">
    <name type="scientific">Isoptericola peretonis</name>
    <dbReference type="NCBI Taxonomy" id="2918523"/>
    <lineage>
        <taxon>Bacteria</taxon>
        <taxon>Bacillati</taxon>
        <taxon>Actinomycetota</taxon>
        <taxon>Actinomycetes</taxon>
        <taxon>Micrococcales</taxon>
        <taxon>Promicromonosporaceae</taxon>
        <taxon>Isoptericola</taxon>
    </lineage>
</organism>
<evidence type="ECO:0000313" key="7">
    <source>
        <dbReference type="Proteomes" id="UP001651050"/>
    </source>
</evidence>
<accession>A0ABT0J5Y7</accession>
<dbReference type="CDD" id="cd08423">
    <property type="entry name" value="PBP2_LTTR_like_6"/>
    <property type="match status" value="1"/>
</dbReference>
<dbReference type="InterPro" id="IPR005119">
    <property type="entry name" value="LysR_subst-bd"/>
</dbReference>
<dbReference type="Pfam" id="PF03466">
    <property type="entry name" value="LysR_substrate"/>
    <property type="match status" value="1"/>
</dbReference>
<dbReference type="PANTHER" id="PTHR30346:SF29">
    <property type="entry name" value="LYSR SUBSTRATE-BINDING"/>
    <property type="match status" value="1"/>
</dbReference>
<dbReference type="RefSeq" id="WP_416344760.1">
    <property type="nucleotide sequence ID" value="NZ_JALQCY010000004.1"/>
</dbReference>
<protein>
    <submittedName>
        <fullName evidence="6">LysR family transcriptional regulator</fullName>
    </submittedName>
</protein>
<dbReference type="PANTHER" id="PTHR30346">
    <property type="entry name" value="TRANSCRIPTIONAL DUAL REGULATOR HCAR-RELATED"/>
    <property type="match status" value="1"/>
</dbReference>
<keyword evidence="2" id="KW-0805">Transcription regulation</keyword>
<comment type="similarity">
    <text evidence="1">Belongs to the LysR transcriptional regulatory family.</text>
</comment>
<reference evidence="6 7" key="1">
    <citation type="submission" date="2022-02" db="EMBL/GenBank/DDBJ databases">
        <title>The car tank lid bacteriome: a reservoir of bacteria with potential in bioremediation of fuel.</title>
        <authorList>
            <person name="Vidal-Verdu A."/>
            <person name="Gomez-Martinez D."/>
            <person name="Latorre-Perez A."/>
            <person name="Pereto J."/>
            <person name="Porcar M."/>
        </authorList>
    </citation>
    <scope>NUCLEOTIDE SEQUENCE [LARGE SCALE GENOMIC DNA]</scope>
    <source>
        <strain evidence="6 7">4D.3</strain>
    </source>
</reference>
<evidence type="ECO:0000256" key="4">
    <source>
        <dbReference type="ARBA" id="ARBA00023163"/>
    </source>
</evidence>
<proteinExistence type="inferred from homology"/>
<evidence type="ECO:0000313" key="6">
    <source>
        <dbReference type="EMBL" id="MCK9794901.1"/>
    </source>
</evidence>
<evidence type="ECO:0000256" key="2">
    <source>
        <dbReference type="ARBA" id="ARBA00023015"/>
    </source>
</evidence>
<dbReference type="InterPro" id="IPR000847">
    <property type="entry name" value="LysR_HTH_N"/>
</dbReference>
<dbReference type="Gene3D" id="1.10.10.10">
    <property type="entry name" value="Winged helix-like DNA-binding domain superfamily/Winged helix DNA-binding domain"/>
    <property type="match status" value="1"/>
</dbReference>
<dbReference type="SUPFAM" id="SSF46785">
    <property type="entry name" value="Winged helix' DNA-binding domain"/>
    <property type="match status" value="1"/>
</dbReference>
<dbReference type="Gene3D" id="3.40.190.10">
    <property type="entry name" value="Periplasmic binding protein-like II"/>
    <property type="match status" value="2"/>
</dbReference>